<name>A0A086AQ04_FLAHY</name>
<comment type="caution">
    <text evidence="1">The sequence shown here is derived from an EMBL/GenBank/DDBJ whole genome shotgun (WGS) entry which is preliminary data.</text>
</comment>
<dbReference type="EMBL" id="MUGY01000032">
    <property type="protein sequence ID" value="OXA88814.1"/>
    <property type="molecule type" value="Genomic_DNA"/>
</dbReference>
<sequence>MKKILLLISFVSITISCSTDITDMNVDPKKPTSTKPEYMFTNAQKKLVDQMASTSVNLNVFRLLSQQWAETTYPNESQFDLTGRKIPDNHFRVLYRDVLADLYDAKGMIKAQVTETEEAAIINQNRLALIDIFEVYTYSILVDTFGDVPYSQVGDIVNNPLPAYDDAKTIYKDLIVRLTKDVAVLKKNDATANFGTADIIYSGNAASNKKWVKFANSLIVRLAVNISDVEPAYAATELQAALASGIMTGNADTTKLIYLTTSGNQNPLYADLVVSNRNDFVPAETFVAAMDAVVPGGDPRMTKYFVNATKPAPVIPPGRTFTGGTFGEANVFEASSRITATLNNPAYPGTLIDYAELQFLLAEAAEKTLIPGGSAQAKVYYDAGITASMTDWGVPAASITTYLSQPKVNYLNVLSGATWQEKIGMQAWYALYNRGFEAWTSFRRLDFPKLKSPTAAINKNILTVPVRYTYPGIEQSVNGTNYNKAAAAIGGDLMNTKIFWDKF</sequence>
<evidence type="ECO:0000313" key="1">
    <source>
        <dbReference type="EMBL" id="KFF18768.1"/>
    </source>
</evidence>
<evidence type="ECO:0008006" key="5">
    <source>
        <dbReference type="Google" id="ProtNLM"/>
    </source>
</evidence>
<dbReference type="Proteomes" id="UP000028712">
    <property type="component" value="Unassembled WGS sequence"/>
</dbReference>
<evidence type="ECO:0000313" key="3">
    <source>
        <dbReference type="Proteomes" id="UP000028712"/>
    </source>
</evidence>
<evidence type="ECO:0000313" key="4">
    <source>
        <dbReference type="Proteomes" id="UP000198424"/>
    </source>
</evidence>
<dbReference type="eggNOG" id="COG4198">
    <property type="taxonomic scope" value="Bacteria"/>
</dbReference>
<protein>
    <recommendedName>
        <fullName evidence="5">Lipoprotein</fullName>
    </recommendedName>
</protein>
<evidence type="ECO:0000313" key="2">
    <source>
        <dbReference type="EMBL" id="OXA88814.1"/>
    </source>
</evidence>
<dbReference type="RefSeq" id="WP_035619213.1">
    <property type="nucleotide sequence ID" value="NZ_JBEWQG010000002.1"/>
</dbReference>
<dbReference type="SUPFAM" id="SSF48452">
    <property type="entry name" value="TPR-like"/>
    <property type="match status" value="1"/>
</dbReference>
<dbReference type="EMBL" id="JPRM01000005">
    <property type="protein sequence ID" value="KFF18768.1"/>
    <property type="molecule type" value="Genomic_DNA"/>
</dbReference>
<gene>
    <name evidence="2" type="ORF">B0A62_21480</name>
    <name evidence="1" type="ORF">IW20_04145</name>
</gene>
<dbReference type="InterPro" id="IPR011990">
    <property type="entry name" value="TPR-like_helical_dom_sf"/>
</dbReference>
<dbReference type="STRING" id="991.IW20_04145"/>
<dbReference type="Pfam" id="PF12771">
    <property type="entry name" value="SusD-like_2"/>
    <property type="match status" value="1"/>
</dbReference>
<reference evidence="2 4" key="2">
    <citation type="submission" date="2016-11" db="EMBL/GenBank/DDBJ databases">
        <title>Whole genomes of Flavobacteriaceae.</title>
        <authorList>
            <person name="Stine C."/>
            <person name="Li C."/>
            <person name="Tadesse D."/>
        </authorList>
    </citation>
    <scope>NUCLEOTIDE SEQUENCE [LARGE SCALE GENOMIC DNA]</scope>
    <source>
        <strain evidence="2 4">ATCC 29551</strain>
    </source>
</reference>
<accession>A0A086AQ04</accession>
<keyword evidence="4" id="KW-1185">Reference proteome</keyword>
<dbReference type="Gene3D" id="1.25.40.390">
    <property type="match status" value="1"/>
</dbReference>
<dbReference type="InterPro" id="IPR041662">
    <property type="entry name" value="SusD-like_2"/>
</dbReference>
<dbReference type="PROSITE" id="PS51257">
    <property type="entry name" value="PROKAR_LIPOPROTEIN"/>
    <property type="match status" value="1"/>
</dbReference>
<dbReference type="Proteomes" id="UP000198424">
    <property type="component" value="Unassembled WGS sequence"/>
</dbReference>
<dbReference type="AlphaFoldDB" id="A0A086AQ04"/>
<proteinExistence type="predicted"/>
<organism evidence="1 3">
    <name type="scientific">Flavobacterium hydatis</name>
    <name type="common">Cytophaga aquatilis</name>
    <dbReference type="NCBI Taxonomy" id="991"/>
    <lineage>
        <taxon>Bacteria</taxon>
        <taxon>Pseudomonadati</taxon>
        <taxon>Bacteroidota</taxon>
        <taxon>Flavobacteriia</taxon>
        <taxon>Flavobacteriales</taxon>
        <taxon>Flavobacteriaceae</taxon>
        <taxon>Flavobacterium</taxon>
    </lineage>
</organism>
<reference evidence="1 3" key="1">
    <citation type="submission" date="2014-07" db="EMBL/GenBank/DDBJ databases">
        <title>Genome of Flavobacterium hydatis DSM 2063.</title>
        <authorList>
            <person name="Pipes S.E."/>
            <person name="Stropko S.J."/>
            <person name="Newman J.D."/>
        </authorList>
    </citation>
    <scope>NUCLEOTIDE SEQUENCE [LARGE SCALE GENOMIC DNA]</scope>
    <source>
        <strain evidence="1 3">DSM 2063</strain>
    </source>
</reference>